<dbReference type="EMBL" id="GBXM01052838">
    <property type="protein sequence ID" value="JAH55739.1"/>
    <property type="molecule type" value="Transcribed_RNA"/>
</dbReference>
<proteinExistence type="predicted"/>
<dbReference type="AlphaFoldDB" id="A0A0E9TPW7"/>
<reference evidence="2" key="2">
    <citation type="journal article" date="2015" name="Fish Shellfish Immunol.">
        <title>Early steps in the European eel (Anguilla anguilla)-Vibrio vulnificus interaction in the gills: Role of the RtxA13 toxin.</title>
        <authorList>
            <person name="Callol A."/>
            <person name="Pajuelo D."/>
            <person name="Ebbesson L."/>
            <person name="Teles M."/>
            <person name="MacKenzie S."/>
            <person name="Amaro C."/>
        </authorList>
    </citation>
    <scope>NUCLEOTIDE SEQUENCE</scope>
</reference>
<name>A0A0E9TPW7_ANGAN</name>
<feature type="domain" description="Biopterin-dependent aromatic amino acid hydroxylase family profile" evidence="1">
    <location>
        <begin position="1"/>
        <end position="17"/>
    </location>
</feature>
<sequence>MSALFYFTVCFLLLENG</sequence>
<dbReference type="GO" id="GO:0016714">
    <property type="term" value="F:oxidoreductase activity, acting on paired donors, with incorporation or reduction of molecular oxygen, reduced pteridine as one donor, and incorporation of one atom of oxygen"/>
    <property type="evidence" value="ECO:0007669"/>
    <property type="project" value="InterPro"/>
</dbReference>
<dbReference type="InterPro" id="IPR019774">
    <property type="entry name" value="Aromatic-AA_hydroxylase_C"/>
</dbReference>
<protein>
    <recommendedName>
        <fullName evidence="1">Biopterin-dependent aromatic amino acid hydroxylase family profile domain-containing protein</fullName>
    </recommendedName>
</protein>
<accession>A0A0E9TPW7</accession>
<organism evidence="2">
    <name type="scientific">Anguilla anguilla</name>
    <name type="common">European freshwater eel</name>
    <name type="synonym">Muraena anguilla</name>
    <dbReference type="NCBI Taxonomy" id="7936"/>
    <lineage>
        <taxon>Eukaryota</taxon>
        <taxon>Metazoa</taxon>
        <taxon>Chordata</taxon>
        <taxon>Craniata</taxon>
        <taxon>Vertebrata</taxon>
        <taxon>Euteleostomi</taxon>
        <taxon>Actinopterygii</taxon>
        <taxon>Neopterygii</taxon>
        <taxon>Teleostei</taxon>
        <taxon>Anguilliformes</taxon>
        <taxon>Anguillidae</taxon>
        <taxon>Anguilla</taxon>
    </lineage>
</organism>
<evidence type="ECO:0000259" key="1">
    <source>
        <dbReference type="PROSITE" id="PS51410"/>
    </source>
</evidence>
<dbReference type="PROSITE" id="PS51410">
    <property type="entry name" value="BH4_AAA_HYDROXYL_2"/>
    <property type="match status" value="1"/>
</dbReference>
<reference evidence="2" key="1">
    <citation type="submission" date="2014-11" db="EMBL/GenBank/DDBJ databases">
        <authorList>
            <person name="Amaro Gonzalez C."/>
        </authorList>
    </citation>
    <scope>NUCLEOTIDE SEQUENCE</scope>
</reference>
<evidence type="ECO:0000313" key="2">
    <source>
        <dbReference type="EMBL" id="JAH55739.1"/>
    </source>
</evidence>